<reference evidence="1 2" key="1">
    <citation type="submission" date="2018-06" db="EMBL/GenBank/DDBJ databases">
        <authorList>
            <consortium name="Pathogen Informatics"/>
            <person name="Doyle S."/>
        </authorList>
    </citation>
    <scope>NUCLEOTIDE SEQUENCE [LARGE SCALE GENOMIC DNA]</scope>
    <source>
        <strain evidence="1 2">NCTC10821</strain>
    </source>
</reference>
<dbReference type="Proteomes" id="UP000254978">
    <property type="component" value="Unassembled WGS sequence"/>
</dbReference>
<accession>A0A378TF66</accession>
<evidence type="ECO:0000313" key="1">
    <source>
        <dbReference type="EMBL" id="STZ58807.1"/>
    </source>
</evidence>
<keyword evidence="2" id="KW-1185">Reference proteome</keyword>
<name>A0A378TF66_9MYCO</name>
<dbReference type="RefSeq" id="WP_232067834.1">
    <property type="nucleotide sequence ID" value="NZ_AP022600.1"/>
</dbReference>
<proteinExistence type="predicted"/>
<dbReference type="EMBL" id="UGQT01000001">
    <property type="protein sequence ID" value="STZ58807.1"/>
    <property type="molecule type" value="Genomic_DNA"/>
</dbReference>
<dbReference type="AlphaFoldDB" id="A0A378TF66"/>
<organism evidence="1 2">
    <name type="scientific">Mycolicibacterium tokaiense</name>
    <dbReference type="NCBI Taxonomy" id="39695"/>
    <lineage>
        <taxon>Bacteria</taxon>
        <taxon>Bacillati</taxon>
        <taxon>Actinomycetota</taxon>
        <taxon>Actinomycetes</taxon>
        <taxon>Mycobacteriales</taxon>
        <taxon>Mycobacteriaceae</taxon>
        <taxon>Mycolicibacterium</taxon>
    </lineage>
</organism>
<evidence type="ECO:0000313" key="2">
    <source>
        <dbReference type="Proteomes" id="UP000254978"/>
    </source>
</evidence>
<gene>
    <name evidence="1" type="ORF">NCTC10821_02326</name>
</gene>
<sequence>MLPPFGGEVGGYSTEGDILPRVTQTLDNVDLNVIWQEMQEALGKWNQERSKIVDLVSYWHTSPADAVPQGLIESELELASEFGEPESMGPPSEYLLLGYTMLDWDRAARFTWRFLRDADARQVRAVLDEAMRSDNTTVTRRILNRLFNPSAELNEQGHTCYGLWNGTDGLAPPSTLGKTFDANHTHYLTSGNDAVDSGDLEVAIKHIREHGYGLTDSQEQLICFVHPTESEVIQGFHAGVENNNSQIAKWDFIPAANQPAFIISTGGQLVGTQPPGTVFGLPSVGKYGPLWIVESNFIPEHYMAVVATAGPGSSSNAVGVRQHPNRAYQGFRQLPGAQPGYPLQDSFFTRTFGVGTRHRGAALITQFTDEPTYTAPSIVAADISA</sequence>
<protein>
    <submittedName>
        <fullName evidence="1">Bacteriophage protein</fullName>
    </submittedName>
</protein>